<dbReference type="Pfam" id="PF15233">
    <property type="entry name" value="SYCE1"/>
    <property type="match status" value="1"/>
</dbReference>
<comment type="similarity">
    <text evidence="1">Belongs to the SYCE family.</text>
</comment>
<evidence type="ECO:0000256" key="2">
    <source>
        <dbReference type="ARBA" id="ARBA00023054"/>
    </source>
</evidence>
<dbReference type="InterPro" id="IPR026676">
    <property type="entry name" value="SYCE1"/>
</dbReference>
<protein>
    <submittedName>
        <fullName evidence="7">Synaptonemal complex central element protein 1-like</fullName>
    </submittedName>
</protein>
<dbReference type="GeneID" id="103253071"/>
<evidence type="ECO:0000313" key="7">
    <source>
        <dbReference type="RefSeq" id="XP_008049753.1"/>
    </source>
</evidence>
<dbReference type="PANTHER" id="PTHR21731">
    <property type="entry name" value="SYNAPTONEMAL COMPLEX CENTRAL ELEMENT PROTEIN 1-LIKE"/>
    <property type="match status" value="1"/>
</dbReference>
<reference evidence="7" key="1">
    <citation type="submission" date="2025-08" db="UniProtKB">
        <authorList>
            <consortium name="RefSeq"/>
        </authorList>
    </citation>
    <scope>IDENTIFICATION</scope>
</reference>
<name>A0A1U7T048_CARSF</name>
<keyword evidence="2 4" id="KW-0175">Coiled coil</keyword>
<dbReference type="PANTHER" id="PTHR21731:SF1">
    <property type="entry name" value="SYNAPTONEMAL COMPLEX CENTRAL ELEMENT PROTEIN 1-LIKE"/>
    <property type="match status" value="1"/>
</dbReference>
<proteinExistence type="inferred from homology"/>
<feature type="compositionally biased region" description="Basic and acidic residues" evidence="5">
    <location>
        <begin position="195"/>
        <end position="204"/>
    </location>
</feature>
<dbReference type="GO" id="GO:0007130">
    <property type="term" value="P:synaptonemal complex assembly"/>
    <property type="evidence" value="ECO:0007669"/>
    <property type="project" value="InterPro"/>
</dbReference>
<keyword evidence="3" id="KW-0469">Meiosis</keyword>
<dbReference type="OrthoDB" id="8931744at2759"/>
<gene>
    <name evidence="7" type="primary">SYCE1L</name>
</gene>
<dbReference type="STRING" id="1868482.ENSTSYP00000013261"/>
<evidence type="ECO:0000313" key="6">
    <source>
        <dbReference type="Proteomes" id="UP000189704"/>
    </source>
</evidence>
<sequence length="236" mass="27119">MAGKLELLQVQSEEAVEEAEDQTESLKKTEDLLSMVIKLQKEGSLEPQTEDLINRIYKLQQAKKKSSEELEETQALWEALNRELDSVNGEKVHLEEVLSKKQEALRILQLHCQEKESETQKLHVKEQMEDLMGQHKDLWEFHMLEQRLAREIRALERSKEQLLTEREQVRTRLREVEGRLRSPPEVESVQAMNDGLKEELEKLGEPVQRAPEAVAGQEAVGSPGNRGEAGGDRDRP</sequence>
<feature type="coiled-coil region" evidence="4">
    <location>
        <begin position="2"/>
        <end position="32"/>
    </location>
</feature>
<evidence type="ECO:0000256" key="3">
    <source>
        <dbReference type="ARBA" id="ARBA00023254"/>
    </source>
</evidence>
<organism evidence="6 7">
    <name type="scientific">Carlito syrichta</name>
    <name type="common">Philippine tarsier</name>
    <name type="synonym">Tarsius syrichta</name>
    <dbReference type="NCBI Taxonomy" id="1868482"/>
    <lineage>
        <taxon>Eukaryota</taxon>
        <taxon>Metazoa</taxon>
        <taxon>Chordata</taxon>
        <taxon>Craniata</taxon>
        <taxon>Vertebrata</taxon>
        <taxon>Euteleostomi</taxon>
        <taxon>Mammalia</taxon>
        <taxon>Eutheria</taxon>
        <taxon>Euarchontoglires</taxon>
        <taxon>Primates</taxon>
        <taxon>Haplorrhini</taxon>
        <taxon>Tarsiiformes</taxon>
        <taxon>Tarsiidae</taxon>
        <taxon>Carlito</taxon>
    </lineage>
</organism>
<dbReference type="AlphaFoldDB" id="A0A1U7T048"/>
<feature type="region of interest" description="Disordered" evidence="5">
    <location>
        <begin position="176"/>
        <end position="236"/>
    </location>
</feature>
<keyword evidence="6" id="KW-1185">Reference proteome</keyword>
<dbReference type="GO" id="GO:0000795">
    <property type="term" value="C:synaptonemal complex"/>
    <property type="evidence" value="ECO:0007669"/>
    <property type="project" value="InterPro"/>
</dbReference>
<dbReference type="CTD" id="100130958"/>
<accession>A0A1U7T048</accession>
<dbReference type="KEGG" id="csyr:103253071"/>
<evidence type="ECO:0000256" key="4">
    <source>
        <dbReference type="SAM" id="Coils"/>
    </source>
</evidence>
<dbReference type="Proteomes" id="UP000189704">
    <property type="component" value="Unplaced"/>
</dbReference>
<evidence type="ECO:0000256" key="5">
    <source>
        <dbReference type="SAM" id="MobiDB-lite"/>
    </source>
</evidence>
<dbReference type="RefSeq" id="XP_008049753.1">
    <property type="nucleotide sequence ID" value="XM_008051562.2"/>
</dbReference>
<evidence type="ECO:0000256" key="1">
    <source>
        <dbReference type="ARBA" id="ARBA00010094"/>
    </source>
</evidence>